<dbReference type="AlphaFoldDB" id="A0A0W8F3H2"/>
<dbReference type="InterPro" id="IPR050447">
    <property type="entry name" value="Erg6_SMT_methyltransf"/>
</dbReference>
<gene>
    <name evidence="4" type="ORF">ASZ90_014909</name>
</gene>
<proteinExistence type="predicted"/>
<dbReference type="Pfam" id="PF08241">
    <property type="entry name" value="Methyltransf_11"/>
    <property type="match status" value="1"/>
</dbReference>
<dbReference type="Gene3D" id="3.40.50.150">
    <property type="entry name" value="Vaccinia Virus protein VP39"/>
    <property type="match status" value="1"/>
</dbReference>
<organism evidence="4">
    <name type="scientific">hydrocarbon metagenome</name>
    <dbReference type="NCBI Taxonomy" id="938273"/>
    <lineage>
        <taxon>unclassified sequences</taxon>
        <taxon>metagenomes</taxon>
        <taxon>ecological metagenomes</taxon>
    </lineage>
</organism>
<dbReference type="GO" id="GO:0032259">
    <property type="term" value="P:methylation"/>
    <property type="evidence" value="ECO:0007669"/>
    <property type="project" value="UniProtKB-KW"/>
</dbReference>
<keyword evidence="4" id="KW-0489">Methyltransferase</keyword>
<comment type="caution">
    <text evidence="4">The sequence shown here is derived from an EMBL/GenBank/DDBJ whole genome shotgun (WGS) entry which is preliminary data.</text>
</comment>
<evidence type="ECO:0000256" key="2">
    <source>
        <dbReference type="SAM" id="MobiDB-lite"/>
    </source>
</evidence>
<evidence type="ECO:0000259" key="3">
    <source>
        <dbReference type="Pfam" id="PF08241"/>
    </source>
</evidence>
<accession>A0A0W8F3H2</accession>
<dbReference type="InterPro" id="IPR013216">
    <property type="entry name" value="Methyltransf_11"/>
</dbReference>
<sequence length="281" mass="30833">MEERSGGIMDESPYIHGRSEQETDRLHYQASRLADLLHRDTRYPPGSRVLEAGCGVGAQTVILAGNSPGATFVSIDISPESLALAEQRVRAEGHRRVTFRQGDVFHLPFSEASFDHVFVCFLLEHLPDPVLALRNLLGVLKPGGSITVIEGDHGSALFYPDSPDARRVIECLVGLQRQMGGNALIGRELRHLLADAGFEGVNVSPRQVYADAGNPQSIEGVKQIFIAMVAGVREEAVRTGLIDADTWERGIRDLHRTTGQDGSFCYTFFRAVGVKGNQERR</sequence>
<reference evidence="4" key="1">
    <citation type="journal article" date="2015" name="Proc. Natl. Acad. Sci. U.S.A.">
        <title>Networks of energetic and metabolic interactions define dynamics in microbial communities.</title>
        <authorList>
            <person name="Embree M."/>
            <person name="Liu J.K."/>
            <person name="Al-Bassam M.M."/>
            <person name="Zengler K."/>
        </authorList>
    </citation>
    <scope>NUCLEOTIDE SEQUENCE</scope>
</reference>
<dbReference type="PANTHER" id="PTHR44068">
    <property type="entry name" value="ZGC:194242"/>
    <property type="match status" value="1"/>
</dbReference>
<keyword evidence="1 4" id="KW-0808">Transferase</keyword>
<protein>
    <submittedName>
        <fullName evidence="4">Methyltransferase</fullName>
    </submittedName>
</protein>
<dbReference type="GO" id="GO:0008757">
    <property type="term" value="F:S-adenosylmethionine-dependent methyltransferase activity"/>
    <property type="evidence" value="ECO:0007669"/>
    <property type="project" value="InterPro"/>
</dbReference>
<dbReference type="PANTHER" id="PTHR44068:SF11">
    <property type="entry name" value="GERANYL DIPHOSPHATE 2-C-METHYLTRANSFERASE"/>
    <property type="match status" value="1"/>
</dbReference>
<dbReference type="SUPFAM" id="SSF53335">
    <property type="entry name" value="S-adenosyl-L-methionine-dependent methyltransferases"/>
    <property type="match status" value="1"/>
</dbReference>
<dbReference type="CDD" id="cd02440">
    <property type="entry name" value="AdoMet_MTases"/>
    <property type="match status" value="1"/>
</dbReference>
<feature type="region of interest" description="Disordered" evidence="2">
    <location>
        <begin position="1"/>
        <end position="22"/>
    </location>
</feature>
<dbReference type="EMBL" id="LNQE01001556">
    <property type="protein sequence ID" value="KUG15446.1"/>
    <property type="molecule type" value="Genomic_DNA"/>
</dbReference>
<evidence type="ECO:0000256" key="1">
    <source>
        <dbReference type="ARBA" id="ARBA00022679"/>
    </source>
</evidence>
<dbReference type="InterPro" id="IPR029063">
    <property type="entry name" value="SAM-dependent_MTases_sf"/>
</dbReference>
<dbReference type="Gene3D" id="6.10.140.1580">
    <property type="match status" value="2"/>
</dbReference>
<name>A0A0W8F3H2_9ZZZZ</name>
<evidence type="ECO:0000313" key="4">
    <source>
        <dbReference type="EMBL" id="KUG15446.1"/>
    </source>
</evidence>
<feature type="domain" description="Methyltransferase type 11" evidence="3">
    <location>
        <begin position="50"/>
        <end position="146"/>
    </location>
</feature>